<dbReference type="EMBL" id="CP014143">
    <property type="protein sequence ID" value="AOS95967.1"/>
    <property type="molecule type" value="Genomic_DNA"/>
</dbReference>
<comment type="similarity">
    <text evidence="1 4">Belongs to the 5-formyltetrahydrofolate cyclo-ligase family.</text>
</comment>
<accession>A0A1C9W497</accession>
<dbReference type="PATRIC" id="fig|1769779.3.peg.498"/>
<evidence type="ECO:0000256" key="1">
    <source>
        <dbReference type="ARBA" id="ARBA00010638"/>
    </source>
</evidence>
<dbReference type="NCBIfam" id="TIGR02727">
    <property type="entry name" value="MTHFS_bact"/>
    <property type="match status" value="1"/>
</dbReference>
<dbReference type="SUPFAM" id="SSF100950">
    <property type="entry name" value="NagB/RpiA/CoA transferase-like"/>
    <property type="match status" value="1"/>
</dbReference>
<dbReference type="GO" id="GO:0009396">
    <property type="term" value="P:folic acid-containing compound biosynthetic process"/>
    <property type="evidence" value="ECO:0007669"/>
    <property type="project" value="TreeGrafter"/>
</dbReference>
<evidence type="ECO:0000313" key="7">
    <source>
        <dbReference type="Proteomes" id="UP000095672"/>
    </source>
</evidence>
<reference evidence="7" key="1">
    <citation type="submission" date="2016-01" db="EMBL/GenBank/DDBJ databases">
        <title>Complete genome sequence of Microbulbifer sp. CCB-MM1, a halophile isolated from Matang Mangrove Forest, Perak.</title>
        <authorList>
            <person name="Moh T.H."/>
            <person name="Dinesh B."/>
            <person name="Lau N.-S."/>
            <person name="Go F."/>
            <person name="Alexander Chong S.-C."/>
        </authorList>
    </citation>
    <scope>NUCLEOTIDE SEQUENCE [LARGE SCALE GENOMIC DNA]</scope>
    <source>
        <strain evidence="7">CCB-MM1</strain>
    </source>
</reference>
<dbReference type="GO" id="GO:0035999">
    <property type="term" value="P:tetrahydrofolate interconversion"/>
    <property type="evidence" value="ECO:0007669"/>
    <property type="project" value="TreeGrafter"/>
</dbReference>
<dbReference type="InterPro" id="IPR037171">
    <property type="entry name" value="NagB/RpiA_transferase-like"/>
</dbReference>
<organism evidence="6 7">
    <name type="scientific">Microbulbifer aggregans</name>
    <dbReference type="NCBI Taxonomy" id="1769779"/>
    <lineage>
        <taxon>Bacteria</taxon>
        <taxon>Pseudomonadati</taxon>
        <taxon>Pseudomonadota</taxon>
        <taxon>Gammaproteobacteria</taxon>
        <taxon>Cellvibrionales</taxon>
        <taxon>Microbulbiferaceae</taxon>
        <taxon>Microbulbifer</taxon>
    </lineage>
</organism>
<keyword evidence="7" id="KW-1185">Reference proteome</keyword>
<keyword evidence="4" id="KW-0460">Magnesium</keyword>
<keyword evidence="4" id="KW-0479">Metal-binding</keyword>
<feature type="region of interest" description="Disordered" evidence="5">
    <location>
        <begin position="1"/>
        <end position="20"/>
    </location>
</feature>
<evidence type="ECO:0000256" key="5">
    <source>
        <dbReference type="SAM" id="MobiDB-lite"/>
    </source>
</evidence>
<evidence type="ECO:0000256" key="2">
    <source>
        <dbReference type="ARBA" id="ARBA00022741"/>
    </source>
</evidence>
<sequence length="255" mass="29039">MHSGGHHLELNGSRLRHQPHARGVLIPDSLSGRENPKRAELAPIVSQLNDPTTERITAANESSSFEGKWQLRRRMRAARRNLDTNRQRVTSQAVVNRLSSHPALLKARHIALYWPMDGEVDVRGLVKRFPEKRFYLPVLPHAPHPQLRFVHWHGRALTYRNRYHIPEPVRGHSHTPERLDLVLMPLVAFDPSGARLGMGAGFYDRTFAIQRMLPGAGPRLLGIAHQLQCVPFLPTDSWDIPLHGVVTESHSFRCR</sequence>
<dbReference type="STRING" id="1769779.AUP74_00496"/>
<dbReference type="Gene3D" id="3.40.50.10420">
    <property type="entry name" value="NagB/RpiA/CoA transferase-like"/>
    <property type="match status" value="1"/>
</dbReference>
<proteinExistence type="inferred from homology"/>
<protein>
    <recommendedName>
        <fullName evidence="4">5-formyltetrahydrofolate cyclo-ligase</fullName>
        <ecNumber evidence="4">6.3.3.2</ecNumber>
    </recommendedName>
</protein>
<dbReference type="AlphaFoldDB" id="A0A1C9W497"/>
<evidence type="ECO:0000256" key="3">
    <source>
        <dbReference type="ARBA" id="ARBA00022840"/>
    </source>
</evidence>
<keyword evidence="2 4" id="KW-0547">Nucleotide-binding</keyword>
<name>A0A1C9W497_9GAMM</name>
<dbReference type="PANTHER" id="PTHR23407:SF1">
    <property type="entry name" value="5-FORMYLTETRAHYDROFOLATE CYCLO-LIGASE"/>
    <property type="match status" value="1"/>
</dbReference>
<evidence type="ECO:0000313" key="6">
    <source>
        <dbReference type="EMBL" id="AOS95967.1"/>
    </source>
</evidence>
<dbReference type="EC" id="6.3.3.2" evidence="4"/>
<dbReference type="GO" id="GO:0030272">
    <property type="term" value="F:5-formyltetrahydrofolate cyclo-ligase activity"/>
    <property type="evidence" value="ECO:0007669"/>
    <property type="project" value="UniProtKB-EC"/>
</dbReference>
<comment type="cofactor">
    <cofactor evidence="4">
        <name>Mg(2+)</name>
        <dbReference type="ChEBI" id="CHEBI:18420"/>
    </cofactor>
</comment>
<dbReference type="Proteomes" id="UP000095672">
    <property type="component" value="Chromosome"/>
</dbReference>
<dbReference type="PANTHER" id="PTHR23407">
    <property type="entry name" value="ATPASE INHIBITOR/5-FORMYLTETRAHYDROFOLATE CYCLO-LIGASE"/>
    <property type="match status" value="1"/>
</dbReference>
<dbReference type="InterPro" id="IPR024185">
    <property type="entry name" value="FTHF_cligase-like_sf"/>
</dbReference>
<dbReference type="GO" id="GO:0005524">
    <property type="term" value="F:ATP binding"/>
    <property type="evidence" value="ECO:0007669"/>
    <property type="project" value="UniProtKB-KW"/>
</dbReference>
<keyword evidence="6" id="KW-0436">Ligase</keyword>
<dbReference type="InterPro" id="IPR002698">
    <property type="entry name" value="FTHF_cligase"/>
</dbReference>
<gene>
    <name evidence="6" type="ORF">AUP74_00496</name>
</gene>
<dbReference type="GO" id="GO:0046872">
    <property type="term" value="F:metal ion binding"/>
    <property type="evidence" value="ECO:0007669"/>
    <property type="project" value="UniProtKB-KW"/>
</dbReference>
<keyword evidence="3 4" id="KW-0067">ATP-binding</keyword>
<evidence type="ECO:0000256" key="4">
    <source>
        <dbReference type="RuleBase" id="RU361279"/>
    </source>
</evidence>
<comment type="catalytic activity">
    <reaction evidence="4">
        <text>(6S)-5-formyl-5,6,7,8-tetrahydrofolate + ATP = (6R)-5,10-methenyltetrahydrofolate + ADP + phosphate</text>
        <dbReference type="Rhea" id="RHEA:10488"/>
        <dbReference type="ChEBI" id="CHEBI:30616"/>
        <dbReference type="ChEBI" id="CHEBI:43474"/>
        <dbReference type="ChEBI" id="CHEBI:57455"/>
        <dbReference type="ChEBI" id="CHEBI:57457"/>
        <dbReference type="ChEBI" id="CHEBI:456216"/>
        <dbReference type="EC" id="6.3.3.2"/>
    </reaction>
</comment>
<dbReference type="Pfam" id="PF01812">
    <property type="entry name" value="5-FTHF_cyc-lig"/>
    <property type="match status" value="1"/>
</dbReference>
<dbReference type="KEGG" id="micc:AUP74_00496"/>